<feature type="domain" description="GH18" evidence="6">
    <location>
        <begin position="29"/>
        <end position="323"/>
    </location>
</feature>
<reference evidence="7 8" key="1">
    <citation type="journal article" date="2021" name="Hortic Res">
        <title>Chromosome-scale assembly of the Dendrobium chrysotoxum genome enhances the understanding of orchid evolution.</title>
        <authorList>
            <person name="Zhang Y."/>
            <person name="Zhang G.Q."/>
            <person name="Zhang D."/>
            <person name="Liu X.D."/>
            <person name="Xu X.Y."/>
            <person name="Sun W.H."/>
            <person name="Yu X."/>
            <person name="Zhu X."/>
            <person name="Wang Z.W."/>
            <person name="Zhao X."/>
            <person name="Zhong W.Y."/>
            <person name="Chen H."/>
            <person name="Yin W.L."/>
            <person name="Huang T."/>
            <person name="Niu S.C."/>
            <person name="Liu Z.J."/>
        </authorList>
    </citation>
    <scope>NUCLEOTIDE SEQUENCE [LARGE SCALE GENOMIC DNA]</scope>
    <source>
        <strain evidence="7">Lindl</strain>
    </source>
</reference>
<dbReference type="SUPFAM" id="SSF51445">
    <property type="entry name" value="(Trans)glycosidases"/>
    <property type="match status" value="1"/>
</dbReference>
<dbReference type="PROSITE" id="PS51910">
    <property type="entry name" value="GH18_2"/>
    <property type="match status" value="1"/>
</dbReference>
<keyword evidence="8" id="KW-1185">Reference proteome</keyword>
<evidence type="ECO:0000259" key="6">
    <source>
        <dbReference type="PROSITE" id="PS51910"/>
    </source>
</evidence>
<dbReference type="CDD" id="cd06544">
    <property type="entry name" value="GH18_narbonin"/>
    <property type="match status" value="1"/>
</dbReference>
<dbReference type="PRINTS" id="PR00551">
    <property type="entry name" value="2SGLOBULIN"/>
</dbReference>
<dbReference type="InterPro" id="IPR001223">
    <property type="entry name" value="Glyco_hydro18_cat"/>
</dbReference>
<name>A0AAV7HSW8_DENCH</name>
<evidence type="ECO:0000313" key="8">
    <source>
        <dbReference type="Proteomes" id="UP000775213"/>
    </source>
</evidence>
<evidence type="ECO:0000256" key="5">
    <source>
        <dbReference type="SAM" id="SignalP"/>
    </source>
</evidence>
<sequence>MASTMLFSFFFLLLLISLPPPSSAAALAPKNSELFREYIGAEFNGIKFSDVPINPSVDFHFILSFAIDYTSDGSSSTNGHFNVFWDSNNLTPDQVRAIKNRHSNVKVAVSLGGGSVGNGSPVYFNPSSVDSWVSNAVSSLTAIIQRYHLDGVDIDYEQFSADSDTFADCIGKLIMTLKNNGVISFASIAPFANEDVQKHYISLWKKYGEYIDYVNFQFYAYDSSTTVSQFLSYFETQRWNYKGGRVLVSFGTDPLSGGLKPEKGFFTACKSLKKQGKLQGLENGASTIGELHKTHIGGLENIMMIFRRISLFPADFPVDFNNF</sequence>
<evidence type="ECO:0000313" key="7">
    <source>
        <dbReference type="EMBL" id="KAH0470747.1"/>
    </source>
</evidence>
<dbReference type="Pfam" id="PF00704">
    <property type="entry name" value="Glyco_hydro_18"/>
    <property type="match status" value="1"/>
</dbReference>
<evidence type="ECO:0000256" key="1">
    <source>
        <dbReference type="ARBA" id="ARBA00022801"/>
    </source>
</evidence>
<dbReference type="Gene3D" id="3.20.20.80">
    <property type="entry name" value="Glycosidases"/>
    <property type="match status" value="1"/>
</dbReference>
<proteinExistence type="inferred from homology"/>
<keyword evidence="1 3" id="KW-0378">Hydrolase</keyword>
<keyword evidence="2 3" id="KW-0326">Glycosidase</keyword>
<comment type="similarity">
    <text evidence="4">Belongs to the glycosyl hydrolase 18 family.</text>
</comment>
<dbReference type="PANTHER" id="PTHR46476:SF13">
    <property type="entry name" value="2, PUTATIVE, EXPRESSED-RELATED"/>
    <property type="match status" value="1"/>
</dbReference>
<evidence type="ECO:0000256" key="3">
    <source>
        <dbReference type="RuleBase" id="RU000489"/>
    </source>
</evidence>
<evidence type="ECO:0000256" key="2">
    <source>
        <dbReference type="ARBA" id="ARBA00023295"/>
    </source>
</evidence>
<dbReference type="AlphaFoldDB" id="A0AAV7HSW8"/>
<feature type="chain" id="PRO_5043776018" description="GH18 domain-containing protein" evidence="5">
    <location>
        <begin position="25"/>
        <end position="323"/>
    </location>
</feature>
<keyword evidence="5" id="KW-0732">Signal</keyword>
<comment type="caution">
    <text evidence="7">The sequence shown here is derived from an EMBL/GenBank/DDBJ whole genome shotgun (WGS) entry which is preliminary data.</text>
</comment>
<dbReference type="GO" id="GO:0005975">
    <property type="term" value="P:carbohydrate metabolic process"/>
    <property type="evidence" value="ECO:0007669"/>
    <property type="project" value="InterPro"/>
</dbReference>
<dbReference type="PROSITE" id="PS01095">
    <property type="entry name" value="GH18_1"/>
    <property type="match status" value="1"/>
</dbReference>
<dbReference type="PANTHER" id="PTHR46476">
    <property type="entry name" value="CHITINASE 2-LIKE"/>
    <property type="match status" value="1"/>
</dbReference>
<dbReference type="GO" id="GO:0004553">
    <property type="term" value="F:hydrolase activity, hydrolyzing O-glycosyl compounds"/>
    <property type="evidence" value="ECO:0007669"/>
    <property type="project" value="InterPro"/>
</dbReference>
<protein>
    <recommendedName>
        <fullName evidence="6">GH18 domain-containing protein</fullName>
    </recommendedName>
</protein>
<dbReference type="Proteomes" id="UP000775213">
    <property type="component" value="Unassembled WGS sequence"/>
</dbReference>
<gene>
    <name evidence="7" type="ORF">IEQ34_000470</name>
</gene>
<dbReference type="InterPro" id="IPR000677">
    <property type="entry name" value="Chitinase-like"/>
</dbReference>
<organism evidence="7 8">
    <name type="scientific">Dendrobium chrysotoxum</name>
    <name type="common">Orchid</name>
    <dbReference type="NCBI Taxonomy" id="161865"/>
    <lineage>
        <taxon>Eukaryota</taxon>
        <taxon>Viridiplantae</taxon>
        <taxon>Streptophyta</taxon>
        <taxon>Embryophyta</taxon>
        <taxon>Tracheophyta</taxon>
        <taxon>Spermatophyta</taxon>
        <taxon>Magnoliopsida</taxon>
        <taxon>Liliopsida</taxon>
        <taxon>Asparagales</taxon>
        <taxon>Orchidaceae</taxon>
        <taxon>Epidendroideae</taxon>
        <taxon>Malaxideae</taxon>
        <taxon>Dendrobiinae</taxon>
        <taxon>Dendrobium</taxon>
    </lineage>
</organism>
<accession>A0AAV7HSW8</accession>
<feature type="signal peptide" evidence="5">
    <location>
        <begin position="1"/>
        <end position="24"/>
    </location>
</feature>
<dbReference type="InterPro" id="IPR001579">
    <property type="entry name" value="Glyco_hydro_18_chit_AS"/>
</dbReference>
<evidence type="ECO:0000256" key="4">
    <source>
        <dbReference type="RuleBase" id="RU004453"/>
    </source>
</evidence>
<dbReference type="EMBL" id="JAGFBR010000001">
    <property type="protein sequence ID" value="KAH0470747.1"/>
    <property type="molecule type" value="Genomic_DNA"/>
</dbReference>
<dbReference type="InterPro" id="IPR017853">
    <property type="entry name" value="GH"/>
</dbReference>